<evidence type="ECO:0000313" key="1">
    <source>
        <dbReference type="EMBL" id="OAP92706.1"/>
    </source>
</evidence>
<name>A0A179BLV5_ACIFR</name>
<dbReference type="Proteomes" id="UP000078302">
    <property type="component" value="Unassembled WGS sequence"/>
</dbReference>
<gene>
    <name evidence="1" type="ORF">A4H96_03345</name>
</gene>
<dbReference type="Pfam" id="PF13289">
    <property type="entry name" value="SIR2_2"/>
    <property type="match status" value="1"/>
</dbReference>
<sequence>MNKEMNDGHAPAFHTDHNVYILGAGYSAEAGLPVMSNFLSVMQKVRMSAAISPDEEEAIDAVLQFRLESASAAHRINLDLDNIESLFSLTASSSIIGGNISARLEKISNQMQIAIGATINHCQKKFYSLSIEQKKALNFTSDGISKPIDFFDFSTGVMSGTIGTLKKQKSQENTIITFNYDTLLEDYFNKNGVEFSYGEGMPRSESPEFKLFSGPGCPSSIVKVLKLHGSINWSSAGSKGDSGLDVHMYKDYDELRSHSEDRKPTLLPPWWKKDPNGFTISSWANAVEQLQTASRIIIIGYSLPTTDQYVKYLLAAGLSKNISLTGVWVVNKRPDVFNSIREIFSSSYNGIVDVQPMSAESFFFGNSGYDALLAINRKPIPT</sequence>
<keyword evidence="2" id="KW-1185">Reference proteome</keyword>
<proteinExistence type="predicted"/>
<evidence type="ECO:0000313" key="2">
    <source>
        <dbReference type="Proteomes" id="UP000078302"/>
    </source>
</evidence>
<dbReference type="AlphaFoldDB" id="A0A179BLV5"/>
<organism evidence="1 2">
    <name type="scientific">Acidithiobacillus ferrooxidans</name>
    <name type="common">Thiobacillus ferrooxidans</name>
    <dbReference type="NCBI Taxonomy" id="920"/>
    <lineage>
        <taxon>Bacteria</taxon>
        <taxon>Pseudomonadati</taxon>
        <taxon>Pseudomonadota</taxon>
        <taxon>Acidithiobacillia</taxon>
        <taxon>Acidithiobacillales</taxon>
        <taxon>Acidithiobacillaceae</taxon>
        <taxon>Acidithiobacillus</taxon>
    </lineage>
</organism>
<protein>
    <submittedName>
        <fullName evidence="1">Uncharacterized protein</fullName>
    </submittedName>
</protein>
<accession>A0A179BLV5</accession>
<dbReference type="RefSeq" id="WP_081257998.1">
    <property type="nucleotide sequence ID" value="NZ_LVXZ01000032.1"/>
</dbReference>
<dbReference type="EMBL" id="LVXZ01000032">
    <property type="protein sequence ID" value="OAP92706.1"/>
    <property type="molecule type" value="Genomic_DNA"/>
</dbReference>
<comment type="caution">
    <text evidence="1">The sequence shown here is derived from an EMBL/GenBank/DDBJ whole genome shotgun (WGS) entry which is preliminary data.</text>
</comment>
<reference evidence="1 2" key="1">
    <citation type="submission" date="2016-04" db="EMBL/GenBank/DDBJ databases">
        <title>Acidithiobacillus ferrooxidans genome sequencing and assembly.</title>
        <authorList>
            <person name="Zhou Z."/>
        </authorList>
    </citation>
    <scope>NUCLEOTIDE SEQUENCE [LARGE SCALE GENOMIC DNA]</scope>
    <source>
        <strain evidence="1 2">BY0502</strain>
    </source>
</reference>
<dbReference type="OrthoDB" id="7054911at2"/>